<sequence>MKLCLECNTHFQGDFSECPDDGSKLVNLPDDPIIGKILGEKYRILYPVGKGSMGMVYKAIQESTGREMAVKLLHHFLGANSDSVKRFHREARAVSRLSHPNIIRLYDFGVMDQGQPYIVTELLKGVTLSDVLRKRGYLDLKQALPLFEQVCAAIGEAHRSRVIHRDLKPENIVLEDVDVKGDLDALDLIKKNAIRVLDFGVAKMWSDSGASSASLTLEGKVCGSPAYMSPEQCRGVDVDYRTDIYSMGVVFFETLTGKRPFSADDLMALMLMHVNNPAPSLGAVQPEVTFPPEMNETIMKAMAKNPNERQQSAEELWEDIQAACKGRQKTVSVKPPENWIPFQGKGNLVFNPGKDDGAPMETSDSYAALGNPQAMLDYGLEARPLKPRKRKKENRIFMIVRALVLGAVLIVAGNYFAGNYMVQEEARAACALINKGRCEEGVAILERLLKEKKLTNEFDQTLNDAYVQMALSYAKAGQYPRAVELLKKVEPKSNAYSQAQQLLRRYSWRVR</sequence>
<keyword evidence="2" id="KW-0808">Transferase</keyword>
<dbReference type="InterPro" id="IPR008271">
    <property type="entry name" value="Ser/Thr_kinase_AS"/>
</dbReference>
<name>A0A8J7PL74_9BACT</name>
<keyword evidence="5 6" id="KW-0067">ATP-binding</keyword>
<dbReference type="InterPro" id="IPR000719">
    <property type="entry name" value="Prot_kinase_dom"/>
</dbReference>
<dbReference type="Gene3D" id="1.25.40.10">
    <property type="entry name" value="Tetratricopeptide repeat domain"/>
    <property type="match status" value="1"/>
</dbReference>
<dbReference type="GO" id="GO:0005524">
    <property type="term" value="F:ATP binding"/>
    <property type="evidence" value="ECO:0007669"/>
    <property type="project" value="UniProtKB-UniRule"/>
</dbReference>
<comment type="caution">
    <text evidence="9">The sequence shown here is derived from an EMBL/GenBank/DDBJ whole genome shotgun (WGS) entry which is preliminary data.</text>
</comment>
<feature type="transmembrane region" description="Helical" evidence="7">
    <location>
        <begin position="396"/>
        <end position="417"/>
    </location>
</feature>
<dbReference type="EMBL" id="JAFLCK010000043">
    <property type="protein sequence ID" value="MBN8662553.1"/>
    <property type="molecule type" value="Genomic_DNA"/>
</dbReference>
<evidence type="ECO:0000256" key="3">
    <source>
        <dbReference type="ARBA" id="ARBA00022741"/>
    </source>
</evidence>
<dbReference type="Proteomes" id="UP000664277">
    <property type="component" value="Unassembled WGS sequence"/>
</dbReference>
<gene>
    <name evidence="9" type="ORF">J0M35_19450</name>
</gene>
<dbReference type="SMART" id="SM00220">
    <property type="entry name" value="S_TKc"/>
    <property type="match status" value="1"/>
</dbReference>
<dbReference type="PROSITE" id="PS00107">
    <property type="entry name" value="PROTEIN_KINASE_ATP"/>
    <property type="match status" value="1"/>
</dbReference>
<evidence type="ECO:0000256" key="5">
    <source>
        <dbReference type="ARBA" id="ARBA00022840"/>
    </source>
</evidence>
<reference evidence="9" key="1">
    <citation type="submission" date="2021-02" db="EMBL/GenBank/DDBJ databases">
        <title>Genome-Resolved Metagenomics of a Microbial Community Performing Photosynthetic Biological Nutrient Removal.</title>
        <authorList>
            <person name="Mcdaniel E.A."/>
        </authorList>
    </citation>
    <scope>NUCLEOTIDE SEQUENCE</scope>
    <source>
        <strain evidence="9">UWPOB_OBS1</strain>
    </source>
</reference>
<dbReference type="InterPro" id="IPR011990">
    <property type="entry name" value="TPR-like_helical_dom_sf"/>
</dbReference>
<dbReference type="PROSITE" id="PS00108">
    <property type="entry name" value="PROTEIN_KINASE_ST"/>
    <property type="match status" value="1"/>
</dbReference>
<dbReference type="PROSITE" id="PS50011">
    <property type="entry name" value="PROTEIN_KINASE_DOM"/>
    <property type="match status" value="1"/>
</dbReference>
<evidence type="ECO:0000256" key="2">
    <source>
        <dbReference type="ARBA" id="ARBA00022679"/>
    </source>
</evidence>
<keyword evidence="7" id="KW-1133">Transmembrane helix</keyword>
<accession>A0A8J7PL74</accession>
<organism evidence="9 10">
    <name type="scientific">Candidatus Obscuribacter phosphatis</name>
    <dbReference type="NCBI Taxonomy" id="1906157"/>
    <lineage>
        <taxon>Bacteria</taxon>
        <taxon>Bacillati</taxon>
        <taxon>Candidatus Melainabacteria</taxon>
        <taxon>Candidatus Obscuribacterales</taxon>
        <taxon>Candidatus Obscuribacteraceae</taxon>
        <taxon>Candidatus Obscuribacter</taxon>
    </lineage>
</organism>
<dbReference type="CDD" id="cd14014">
    <property type="entry name" value="STKc_PknB_like"/>
    <property type="match status" value="1"/>
</dbReference>
<feature type="binding site" evidence="6">
    <location>
        <position position="71"/>
    </location>
    <ligand>
        <name>ATP</name>
        <dbReference type="ChEBI" id="CHEBI:30616"/>
    </ligand>
</feature>
<dbReference type="InterPro" id="IPR011009">
    <property type="entry name" value="Kinase-like_dom_sf"/>
</dbReference>
<proteinExistence type="predicted"/>
<dbReference type="Pfam" id="PF00069">
    <property type="entry name" value="Pkinase"/>
    <property type="match status" value="1"/>
</dbReference>
<keyword evidence="3 6" id="KW-0547">Nucleotide-binding</keyword>
<dbReference type="AlphaFoldDB" id="A0A8J7PL74"/>
<keyword evidence="7" id="KW-0812">Transmembrane</keyword>
<keyword evidence="4 9" id="KW-0418">Kinase</keyword>
<dbReference type="PANTHER" id="PTHR43289:SF6">
    <property type="entry name" value="SERINE_THREONINE-PROTEIN KINASE NEKL-3"/>
    <property type="match status" value="1"/>
</dbReference>
<evidence type="ECO:0000256" key="7">
    <source>
        <dbReference type="SAM" id="Phobius"/>
    </source>
</evidence>
<dbReference type="Gene3D" id="3.30.200.20">
    <property type="entry name" value="Phosphorylase Kinase, domain 1"/>
    <property type="match status" value="1"/>
</dbReference>
<protein>
    <recommendedName>
        <fullName evidence="1">non-specific serine/threonine protein kinase</fullName>
        <ecNumber evidence="1">2.7.11.1</ecNumber>
    </recommendedName>
</protein>
<keyword evidence="7" id="KW-0472">Membrane</keyword>
<evidence type="ECO:0000259" key="8">
    <source>
        <dbReference type="PROSITE" id="PS50011"/>
    </source>
</evidence>
<dbReference type="EC" id="2.7.11.1" evidence="1"/>
<dbReference type="GO" id="GO:0004674">
    <property type="term" value="F:protein serine/threonine kinase activity"/>
    <property type="evidence" value="ECO:0007669"/>
    <property type="project" value="UniProtKB-EC"/>
</dbReference>
<dbReference type="InterPro" id="IPR017441">
    <property type="entry name" value="Protein_kinase_ATP_BS"/>
</dbReference>
<dbReference type="SUPFAM" id="SSF56112">
    <property type="entry name" value="Protein kinase-like (PK-like)"/>
    <property type="match status" value="1"/>
</dbReference>
<feature type="domain" description="Protein kinase" evidence="8">
    <location>
        <begin position="42"/>
        <end position="321"/>
    </location>
</feature>
<evidence type="ECO:0000313" key="10">
    <source>
        <dbReference type="Proteomes" id="UP000664277"/>
    </source>
</evidence>
<evidence type="ECO:0000256" key="4">
    <source>
        <dbReference type="ARBA" id="ARBA00022777"/>
    </source>
</evidence>
<evidence type="ECO:0000256" key="6">
    <source>
        <dbReference type="PROSITE-ProRule" id="PRU10141"/>
    </source>
</evidence>
<dbReference type="Gene3D" id="1.10.510.10">
    <property type="entry name" value="Transferase(Phosphotransferase) domain 1"/>
    <property type="match status" value="1"/>
</dbReference>
<evidence type="ECO:0000313" key="9">
    <source>
        <dbReference type="EMBL" id="MBN8662553.1"/>
    </source>
</evidence>
<evidence type="ECO:0000256" key="1">
    <source>
        <dbReference type="ARBA" id="ARBA00012513"/>
    </source>
</evidence>
<dbReference type="SUPFAM" id="SSF48452">
    <property type="entry name" value="TPR-like"/>
    <property type="match status" value="1"/>
</dbReference>
<dbReference type="PANTHER" id="PTHR43289">
    <property type="entry name" value="MITOGEN-ACTIVATED PROTEIN KINASE KINASE KINASE 20-RELATED"/>
    <property type="match status" value="1"/>
</dbReference>